<dbReference type="AlphaFoldDB" id="A0A4Q7MRK5"/>
<dbReference type="PANTHER" id="PTHR11705:SF143">
    <property type="entry name" value="SLL0236 PROTEIN"/>
    <property type="match status" value="1"/>
</dbReference>
<dbReference type="RefSeq" id="WP_130541756.1">
    <property type="nucleotide sequence ID" value="NZ_CP042431.1"/>
</dbReference>
<dbReference type="SUPFAM" id="SSF53187">
    <property type="entry name" value="Zn-dependent exopeptidases"/>
    <property type="match status" value="1"/>
</dbReference>
<evidence type="ECO:0000256" key="6">
    <source>
        <dbReference type="ARBA" id="ARBA00022729"/>
    </source>
</evidence>
<comment type="cofactor">
    <cofactor evidence="1">
        <name>Zn(2+)</name>
        <dbReference type="ChEBI" id="CHEBI:29105"/>
    </cofactor>
</comment>
<dbReference type="OrthoDB" id="9808753at2"/>
<evidence type="ECO:0000313" key="16">
    <source>
        <dbReference type="EMBL" id="RZS71227.1"/>
    </source>
</evidence>
<dbReference type="PROSITE" id="PS52035">
    <property type="entry name" value="PEPTIDASE_M14"/>
    <property type="match status" value="1"/>
</dbReference>
<evidence type="ECO:0000256" key="10">
    <source>
        <dbReference type="ARBA" id="ARBA00050859"/>
    </source>
</evidence>
<keyword evidence="4" id="KW-0645">Protease</keyword>
<dbReference type="FunFam" id="3.40.630.10:FF:000084">
    <property type="entry name" value="Carboxypeptidase B2"/>
    <property type="match status" value="1"/>
</dbReference>
<sequence length="895" mass="100273">MRTGNNLLWVLLLATSMPSVAQTRYSRVSIQIPPQGLTWLTAKGVSFDHGEVNEAHNSFITSLNTKQLAALKATGCSYTVLIEDEEAAFRQQYRKGNFYRNAGATMVNGKLQFQQSCASAIESVDVPAAFTEGSYGGYYTFDEMQEKINYMVNTFPNLVDTLILPTRTYGGNPLIVVKISDNADTDENEPEALYTGLHHAREGMSMMNLFFFMNYLLEHYNTDTRIKNLVDSRELYFLPCVNPDGYVYNETNSPGGGGMWRKNRRNNGSGNGRGVDINRNYGEDWGENGANVSISTDPDDEDYIGPSAWSEPETRALRELGQSRQFTIAIDHHAYGNYYVTPFGRPAQHSFTTQDVNFYKYASALMAKYNGYSVGDGLATVGYYAVGNSRDWHLIGDIGAGSKQKTYGYTVEIGSSSYGFWPDNSLIVPIARSMFFANMQMAYMSGSYFELQDLNPIAFNNTSGNYHFSIRRIGLTDAPVTVSLQALENISITGGPVTINSMPNYFDILERDIAYQLPNAIAPGARIRFVCRTVSAGVTLTDTIVKFYQPDQLLNDDMESTTNWDYTGNWGTTTAAAFSGSRSLTESPSGNYSINEQTYATYKNAIDLSDAESAYLVFRTRHRAQNGYDKLQVQLSNNGTSNFQSVCATGTIRENVGAMNNIPGLTGIHETWAQEVADLRDYLGNNNVHLRFGFFSNASRVDDGFNIDNVEIVKSTHIVLSVQFIDVQAKQQSNGVLISWEANTENDHHHFEVQRSLDGVNYITIGAVYDGPPYKFLDAEPGTENHYRIRAVDKKQRSQYSKTVYLNYKQTTFITVTPNPASHELMLRFSLDTDTRYLLSIRDVTGRQMLRQELKLARGAGYRQFNISNWIPQLYIVTLKDLATGRETVNKILKR</sequence>
<evidence type="ECO:0000256" key="5">
    <source>
        <dbReference type="ARBA" id="ARBA00022723"/>
    </source>
</evidence>
<dbReference type="GO" id="GO:0008270">
    <property type="term" value="F:zinc ion binding"/>
    <property type="evidence" value="ECO:0007669"/>
    <property type="project" value="InterPro"/>
</dbReference>
<evidence type="ECO:0000256" key="13">
    <source>
        <dbReference type="SAM" id="SignalP"/>
    </source>
</evidence>
<dbReference type="EMBL" id="SGXA01000002">
    <property type="protein sequence ID" value="RZS71227.1"/>
    <property type="molecule type" value="Genomic_DNA"/>
</dbReference>
<evidence type="ECO:0000256" key="12">
    <source>
        <dbReference type="PROSITE-ProRule" id="PRU01379"/>
    </source>
</evidence>
<feature type="domain" description="Fibronectin type-III" evidence="14">
    <location>
        <begin position="721"/>
        <end position="811"/>
    </location>
</feature>
<dbReference type="Pfam" id="PF20773">
    <property type="entry name" value="InhA-like_MAM"/>
    <property type="match status" value="1"/>
</dbReference>
<comment type="catalytic activity">
    <reaction evidence="10">
        <text>Releases a C-terminal residue, which may be hydrophobic or positively charged.</text>
        <dbReference type="EC" id="3.4.17.18"/>
    </reaction>
</comment>
<name>A0A4Q7MRK5_9BACT</name>
<protein>
    <recommendedName>
        <fullName evidence="11">carboxypeptidase T</fullName>
        <ecNumber evidence="11">3.4.17.18</ecNumber>
    </recommendedName>
</protein>
<evidence type="ECO:0000256" key="7">
    <source>
        <dbReference type="ARBA" id="ARBA00022801"/>
    </source>
</evidence>
<dbReference type="InterPro" id="IPR013783">
    <property type="entry name" value="Ig-like_fold"/>
</dbReference>
<dbReference type="InterPro" id="IPR033810">
    <property type="entry name" value="Carboxypeptidase_T"/>
</dbReference>
<evidence type="ECO:0000256" key="2">
    <source>
        <dbReference type="ARBA" id="ARBA00005988"/>
    </source>
</evidence>
<feature type="signal peptide" evidence="13">
    <location>
        <begin position="1"/>
        <end position="21"/>
    </location>
</feature>
<dbReference type="GO" id="GO:0004181">
    <property type="term" value="F:metallocarboxypeptidase activity"/>
    <property type="evidence" value="ECO:0007669"/>
    <property type="project" value="InterPro"/>
</dbReference>
<keyword evidence="6 13" id="KW-0732">Signal</keyword>
<evidence type="ECO:0000259" key="14">
    <source>
        <dbReference type="PROSITE" id="PS50853"/>
    </source>
</evidence>
<comment type="caution">
    <text evidence="16">The sequence shown here is derived from an EMBL/GenBank/DDBJ whole genome shotgun (WGS) entry which is preliminary data.</text>
</comment>
<comment type="similarity">
    <text evidence="2 12">Belongs to the peptidase M14 family.</text>
</comment>
<evidence type="ECO:0000256" key="11">
    <source>
        <dbReference type="ARBA" id="ARBA00066554"/>
    </source>
</evidence>
<dbReference type="CDD" id="cd03859">
    <property type="entry name" value="M14_CPT"/>
    <property type="match status" value="1"/>
</dbReference>
<keyword evidence="3 16" id="KW-0121">Carboxypeptidase</keyword>
<dbReference type="Gene3D" id="3.40.630.10">
    <property type="entry name" value="Zn peptidases"/>
    <property type="match status" value="1"/>
</dbReference>
<evidence type="ECO:0000256" key="1">
    <source>
        <dbReference type="ARBA" id="ARBA00001947"/>
    </source>
</evidence>
<dbReference type="SUPFAM" id="SSF49265">
    <property type="entry name" value="Fibronectin type III"/>
    <property type="match status" value="1"/>
</dbReference>
<evidence type="ECO:0000313" key="17">
    <source>
        <dbReference type="Proteomes" id="UP000293874"/>
    </source>
</evidence>
<proteinExistence type="inferred from homology"/>
<organism evidence="16 17">
    <name type="scientific">Pseudobacter ginsenosidimutans</name>
    <dbReference type="NCBI Taxonomy" id="661488"/>
    <lineage>
        <taxon>Bacteria</taxon>
        <taxon>Pseudomonadati</taxon>
        <taxon>Bacteroidota</taxon>
        <taxon>Chitinophagia</taxon>
        <taxon>Chitinophagales</taxon>
        <taxon>Chitinophagaceae</taxon>
        <taxon>Pseudobacter</taxon>
    </lineage>
</organism>
<keyword evidence="9" id="KW-0482">Metalloprotease</keyword>
<feature type="chain" id="PRO_5020535726" description="carboxypeptidase T" evidence="13">
    <location>
        <begin position="22"/>
        <end position="895"/>
    </location>
</feature>
<keyword evidence="7" id="KW-0378">Hydrolase</keyword>
<dbReference type="InterPro" id="IPR036116">
    <property type="entry name" value="FN3_sf"/>
</dbReference>
<evidence type="ECO:0000256" key="8">
    <source>
        <dbReference type="ARBA" id="ARBA00022833"/>
    </source>
</evidence>
<dbReference type="Gene3D" id="2.60.40.10">
    <property type="entry name" value="Immunoglobulins"/>
    <property type="match status" value="1"/>
</dbReference>
<keyword evidence="17" id="KW-1185">Reference proteome</keyword>
<feature type="domain" description="Peptidase M14" evidence="15">
    <location>
        <begin position="137"/>
        <end position="445"/>
    </location>
</feature>
<dbReference type="PROSITE" id="PS50853">
    <property type="entry name" value="FN3"/>
    <property type="match status" value="1"/>
</dbReference>
<keyword evidence="8" id="KW-0862">Zinc</keyword>
<dbReference type="EC" id="3.4.17.18" evidence="11"/>
<accession>A0A4Q7MRK5</accession>
<dbReference type="InterPro" id="IPR003961">
    <property type="entry name" value="FN3_dom"/>
</dbReference>
<dbReference type="GO" id="GO:0006508">
    <property type="term" value="P:proteolysis"/>
    <property type="evidence" value="ECO:0007669"/>
    <property type="project" value="UniProtKB-KW"/>
</dbReference>
<evidence type="ECO:0000256" key="3">
    <source>
        <dbReference type="ARBA" id="ARBA00022645"/>
    </source>
</evidence>
<dbReference type="PANTHER" id="PTHR11705">
    <property type="entry name" value="PROTEASE FAMILY M14 CARBOXYPEPTIDASE A,B"/>
    <property type="match status" value="1"/>
</dbReference>
<dbReference type="GO" id="GO:0005615">
    <property type="term" value="C:extracellular space"/>
    <property type="evidence" value="ECO:0007669"/>
    <property type="project" value="TreeGrafter"/>
</dbReference>
<reference evidence="16 17" key="1">
    <citation type="submission" date="2019-02" db="EMBL/GenBank/DDBJ databases">
        <title>Genomic Encyclopedia of Type Strains, Phase IV (KMG-IV): sequencing the most valuable type-strain genomes for metagenomic binning, comparative biology and taxonomic classification.</title>
        <authorList>
            <person name="Goeker M."/>
        </authorList>
    </citation>
    <scope>NUCLEOTIDE SEQUENCE [LARGE SCALE GENOMIC DNA]</scope>
    <source>
        <strain evidence="16 17">DSM 18116</strain>
    </source>
</reference>
<dbReference type="SMART" id="SM00631">
    <property type="entry name" value="Zn_pept"/>
    <property type="match status" value="1"/>
</dbReference>
<feature type="active site" description="Proton donor/acceptor" evidence="12">
    <location>
        <position position="412"/>
    </location>
</feature>
<evidence type="ECO:0000256" key="9">
    <source>
        <dbReference type="ARBA" id="ARBA00023049"/>
    </source>
</evidence>
<dbReference type="Proteomes" id="UP000293874">
    <property type="component" value="Unassembled WGS sequence"/>
</dbReference>
<evidence type="ECO:0000259" key="15">
    <source>
        <dbReference type="PROSITE" id="PS52035"/>
    </source>
</evidence>
<dbReference type="Pfam" id="PF00246">
    <property type="entry name" value="Peptidase_M14"/>
    <property type="match status" value="1"/>
</dbReference>
<gene>
    <name evidence="16" type="ORF">EV199_3129</name>
</gene>
<dbReference type="InterPro" id="IPR000834">
    <property type="entry name" value="Peptidase_M14"/>
</dbReference>
<evidence type="ECO:0000256" key="4">
    <source>
        <dbReference type="ARBA" id="ARBA00022670"/>
    </source>
</evidence>
<keyword evidence="5" id="KW-0479">Metal-binding</keyword>